<keyword evidence="3" id="KW-1185">Reference proteome</keyword>
<accession>A0A4Z2GDH5</accession>
<proteinExistence type="predicted"/>
<evidence type="ECO:0000256" key="1">
    <source>
        <dbReference type="SAM" id="MobiDB-lite"/>
    </source>
</evidence>
<comment type="caution">
    <text evidence="2">The sequence shown here is derived from an EMBL/GenBank/DDBJ whole genome shotgun (WGS) entry which is preliminary data.</text>
</comment>
<name>A0A4Z2GDH5_9TELE</name>
<sequence length="188" mass="20249">MKKQFNRMRQLANQSVGSGGGAYPHTDEEGADVVPKEQAVLLLVHTDPIRATGVSEVQITQGALTVCRDVQPQHPETDKASLHDDTAAASLQLKDLWFVRSSFNIVLPSVTLLHQSDAGIHAGGNAIIGKPVLETPLKRPHADAGVQTSRSETETRGVNVLSGAYADESARVDEKEGKRNLLQLEETP</sequence>
<evidence type="ECO:0000313" key="2">
    <source>
        <dbReference type="EMBL" id="TNN51598.1"/>
    </source>
</evidence>
<dbReference type="Proteomes" id="UP000314294">
    <property type="component" value="Unassembled WGS sequence"/>
</dbReference>
<protein>
    <submittedName>
        <fullName evidence="2">Uncharacterized protein</fullName>
    </submittedName>
</protein>
<feature type="compositionally biased region" description="Basic and acidic residues" evidence="1">
    <location>
        <begin position="168"/>
        <end position="179"/>
    </location>
</feature>
<evidence type="ECO:0000313" key="3">
    <source>
        <dbReference type="Proteomes" id="UP000314294"/>
    </source>
</evidence>
<dbReference type="EMBL" id="SRLO01000576">
    <property type="protein sequence ID" value="TNN51598.1"/>
    <property type="molecule type" value="Genomic_DNA"/>
</dbReference>
<feature type="region of interest" description="Disordered" evidence="1">
    <location>
        <begin position="1"/>
        <end position="29"/>
    </location>
</feature>
<feature type="region of interest" description="Disordered" evidence="1">
    <location>
        <begin position="140"/>
        <end position="188"/>
    </location>
</feature>
<organism evidence="2 3">
    <name type="scientific">Liparis tanakae</name>
    <name type="common">Tanaka's snailfish</name>
    <dbReference type="NCBI Taxonomy" id="230148"/>
    <lineage>
        <taxon>Eukaryota</taxon>
        <taxon>Metazoa</taxon>
        <taxon>Chordata</taxon>
        <taxon>Craniata</taxon>
        <taxon>Vertebrata</taxon>
        <taxon>Euteleostomi</taxon>
        <taxon>Actinopterygii</taxon>
        <taxon>Neopterygii</taxon>
        <taxon>Teleostei</taxon>
        <taxon>Neoteleostei</taxon>
        <taxon>Acanthomorphata</taxon>
        <taxon>Eupercaria</taxon>
        <taxon>Perciformes</taxon>
        <taxon>Cottioidei</taxon>
        <taxon>Cottales</taxon>
        <taxon>Liparidae</taxon>
        <taxon>Liparis</taxon>
    </lineage>
</organism>
<dbReference type="AlphaFoldDB" id="A0A4Z2GDH5"/>
<reference evidence="2 3" key="1">
    <citation type="submission" date="2019-03" db="EMBL/GenBank/DDBJ databases">
        <title>First draft genome of Liparis tanakae, snailfish: a comprehensive survey of snailfish specific genes.</title>
        <authorList>
            <person name="Kim W."/>
            <person name="Song I."/>
            <person name="Jeong J.-H."/>
            <person name="Kim D."/>
            <person name="Kim S."/>
            <person name="Ryu S."/>
            <person name="Song J.Y."/>
            <person name="Lee S.K."/>
        </authorList>
    </citation>
    <scope>NUCLEOTIDE SEQUENCE [LARGE SCALE GENOMIC DNA]</scope>
    <source>
        <tissue evidence="2">Muscle</tissue>
    </source>
</reference>
<gene>
    <name evidence="2" type="ORF">EYF80_038174</name>
</gene>